<dbReference type="SUPFAM" id="SSF158472">
    <property type="entry name" value="HAMP domain-like"/>
    <property type="match status" value="1"/>
</dbReference>
<keyword evidence="8 15" id="KW-0418">Kinase</keyword>
<dbReference type="Proteomes" id="UP001229346">
    <property type="component" value="Unassembled WGS sequence"/>
</dbReference>
<feature type="transmembrane region" description="Helical" evidence="12">
    <location>
        <begin position="285"/>
        <end position="305"/>
    </location>
</feature>
<evidence type="ECO:0000256" key="8">
    <source>
        <dbReference type="ARBA" id="ARBA00022777"/>
    </source>
</evidence>
<comment type="caution">
    <text evidence="15">The sequence shown here is derived from an EMBL/GenBank/DDBJ whole genome shotgun (WGS) entry which is preliminary data.</text>
</comment>
<evidence type="ECO:0000256" key="3">
    <source>
        <dbReference type="ARBA" id="ARBA00012438"/>
    </source>
</evidence>
<comment type="catalytic activity">
    <reaction evidence="1">
        <text>ATP + protein L-histidine = ADP + protein N-phospho-L-histidine.</text>
        <dbReference type="EC" id="2.7.13.3"/>
    </reaction>
</comment>
<comment type="subcellular location">
    <subcellularLocation>
        <location evidence="2">Cell membrane</location>
        <topology evidence="2">Multi-pass membrane protein</topology>
    </subcellularLocation>
</comment>
<evidence type="ECO:0000256" key="2">
    <source>
        <dbReference type="ARBA" id="ARBA00004651"/>
    </source>
</evidence>
<proteinExistence type="predicted"/>
<dbReference type="PRINTS" id="PR00344">
    <property type="entry name" value="BCTRLSENSOR"/>
</dbReference>
<feature type="domain" description="Histidine kinase" evidence="13">
    <location>
        <begin position="465"/>
        <end position="568"/>
    </location>
</feature>
<protein>
    <recommendedName>
        <fullName evidence="3">histidine kinase</fullName>
        <ecNumber evidence="3">2.7.13.3</ecNumber>
    </recommendedName>
</protein>
<dbReference type="EMBL" id="JAUSSU010000010">
    <property type="protein sequence ID" value="MDQ0115269.1"/>
    <property type="molecule type" value="Genomic_DNA"/>
</dbReference>
<dbReference type="InterPro" id="IPR036890">
    <property type="entry name" value="HATPase_C_sf"/>
</dbReference>
<dbReference type="PROSITE" id="PS50885">
    <property type="entry name" value="HAMP"/>
    <property type="match status" value="1"/>
</dbReference>
<evidence type="ECO:0000256" key="12">
    <source>
        <dbReference type="SAM" id="Phobius"/>
    </source>
</evidence>
<gene>
    <name evidence="15" type="ORF">J2T15_004727</name>
</gene>
<dbReference type="SMART" id="SM00304">
    <property type="entry name" value="HAMP"/>
    <property type="match status" value="1"/>
</dbReference>
<dbReference type="InterPro" id="IPR005467">
    <property type="entry name" value="His_kinase_dom"/>
</dbReference>
<dbReference type="EC" id="2.7.13.3" evidence="3"/>
<name>A0ABT9UAQ2_PAEHA</name>
<keyword evidence="9" id="KW-0067">ATP-binding</keyword>
<keyword evidence="4" id="KW-1003">Cell membrane</keyword>
<dbReference type="PROSITE" id="PS50109">
    <property type="entry name" value="HIS_KIN"/>
    <property type="match status" value="1"/>
</dbReference>
<dbReference type="InterPro" id="IPR004358">
    <property type="entry name" value="Sig_transdc_His_kin-like_C"/>
</dbReference>
<organism evidence="15 16">
    <name type="scientific">Paenibacillus harenae</name>
    <dbReference type="NCBI Taxonomy" id="306543"/>
    <lineage>
        <taxon>Bacteria</taxon>
        <taxon>Bacillati</taxon>
        <taxon>Bacillota</taxon>
        <taxon>Bacilli</taxon>
        <taxon>Bacillales</taxon>
        <taxon>Paenibacillaceae</taxon>
        <taxon>Paenibacillus</taxon>
    </lineage>
</organism>
<evidence type="ECO:0000256" key="10">
    <source>
        <dbReference type="ARBA" id="ARBA00023012"/>
    </source>
</evidence>
<dbReference type="InterPro" id="IPR003594">
    <property type="entry name" value="HATPase_dom"/>
</dbReference>
<keyword evidence="16" id="KW-1185">Reference proteome</keyword>
<dbReference type="GO" id="GO:0016301">
    <property type="term" value="F:kinase activity"/>
    <property type="evidence" value="ECO:0007669"/>
    <property type="project" value="UniProtKB-KW"/>
</dbReference>
<dbReference type="Pfam" id="PF02518">
    <property type="entry name" value="HATPase_c"/>
    <property type="match status" value="1"/>
</dbReference>
<evidence type="ECO:0000256" key="5">
    <source>
        <dbReference type="ARBA" id="ARBA00022553"/>
    </source>
</evidence>
<feature type="domain" description="HAMP" evidence="14">
    <location>
        <begin position="306"/>
        <end position="358"/>
    </location>
</feature>
<evidence type="ECO:0000313" key="16">
    <source>
        <dbReference type="Proteomes" id="UP001229346"/>
    </source>
</evidence>
<dbReference type="PANTHER" id="PTHR34220:SF7">
    <property type="entry name" value="SENSOR HISTIDINE KINASE YPDA"/>
    <property type="match status" value="1"/>
</dbReference>
<evidence type="ECO:0000256" key="6">
    <source>
        <dbReference type="ARBA" id="ARBA00022679"/>
    </source>
</evidence>
<keyword evidence="11 12" id="KW-0472">Membrane</keyword>
<keyword evidence="5" id="KW-0597">Phosphoprotein</keyword>
<sequence>MKMRIRTFMPFTYKMMIPYLILVLFTDIIIGYFSYSLLIESRTEMAETNIRTAMEQTRNNLEYQMDEIQRMSDTLFGSLSFQRALQKKGDPWETYLTMLDEIVPQIQAPLKLYGNKIRLIIYTTNGYLNEVDGDNLNQQIDDSDYYVLPYSLIADREWFKTLKDSELDNLWMQVDTDVKLENISHVRRLVSFNDYKTGIGYVRITTRLTDLLGDFGTFPIEDGIVLRLLDESTNTTMYQRGETDQSINDKSFLILRETIPDTGLYIETLVPYSYLEKDASRLQSVIFAICSISFLVMALIGYMVARLSGRKMKRIVTQLRSFQEGNFQKRIRFSGNDEFVHIADAFNIMAGNIQELIKSVYVHGIQKKQAELEALQAQINPHFLYNTLSTISSLANLGEAQKVTGMVSGLAKFYRLSLNQGNVYIPLEKELEQIEAYLDIQRIKYADAFDVYFDLDPELSDCKVIKLILQPFVENVFKHAWFGERISIRISAKRIGERMELKVIDDGIGMKPEVARQLLLGPSQSGGGYGLKNVDDRIKLRYGDEFGIQIGSIYGGGTTIRIVLPIDTEEKQEADEGYMP</sequence>
<evidence type="ECO:0000259" key="13">
    <source>
        <dbReference type="PROSITE" id="PS50109"/>
    </source>
</evidence>
<dbReference type="Gene3D" id="3.30.565.10">
    <property type="entry name" value="Histidine kinase-like ATPase, C-terminal domain"/>
    <property type="match status" value="1"/>
</dbReference>
<accession>A0ABT9UAQ2</accession>
<dbReference type="SMART" id="SM00387">
    <property type="entry name" value="HATPase_c"/>
    <property type="match status" value="1"/>
</dbReference>
<evidence type="ECO:0000256" key="4">
    <source>
        <dbReference type="ARBA" id="ARBA00022475"/>
    </source>
</evidence>
<evidence type="ECO:0000259" key="14">
    <source>
        <dbReference type="PROSITE" id="PS50885"/>
    </source>
</evidence>
<keyword evidence="12" id="KW-0812">Transmembrane</keyword>
<reference evidence="15 16" key="1">
    <citation type="submission" date="2023-07" db="EMBL/GenBank/DDBJ databases">
        <title>Sorghum-associated microbial communities from plants grown in Nebraska, USA.</title>
        <authorList>
            <person name="Schachtman D."/>
        </authorList>
    </citation>
    <scope>NUCLEOTIDE SEQUENCE [LARGE SCALE GENOMIC DNA]</scope>
    <source>
        <strain evidence="15 16">CC482</strain>
    </source>
</reference>
<keyword evidence="6" id="KW-0808">Transferase</keyword>
<dbReference type="InterPro" id="IPR003660">
    <property type="entry name" value="HAMP_dom"/>
</dbReference>
<keyword evidence="12" id="KW-1133">Transmembrane helix</keyword>
<dbReference type="InterPro" id="IPR050640">
    <property type="entry name" value="Bact_2-comp_sensor_kinase"/>
</dbReference>
<evidence type="ECO:0000256" key="11">
    <source>
        <dbReference type="ARBA" id="ARBA00023136"/>
    </source>
</evidence>
<dbReference type="Gene3D" id="6.10.340.10">
    <property type="match status" value="1"/>
</dbReference>
<feature type="transmembrane region" description="Helical" evidence="12">
    <location>
        <begin position="12"/>
        <end position="35"/>
    </location>
</feature>
<evidence type="ECO:0000256" key="9">
    <source>
        <dbReference type="ARBA" id="ARBA00022840"/>
    </source>
</evidence>
<evidence type="ECO:0000313" key="15">
    <source>
        <dbReference type="EMBL" id="MDQ0115269.1"/>
    </source>
</evidence>
<evidence type="ECO:0000256" key="1">
    <source>
        <dbReference type="ARBA" id="ARBA00000085"/>
    </source>
</evidence>
<dbReference type="CDD" id="cd06225">
    <property type="entry name" value="HAMP"/>
    <property type="match status" value="1"/>
</dbReference>
<keyword evidence="7" id="KW-0547">Nucleotide-binding</keyword>
<dbReference type="Pfam" id="PF00672">
    <property type="entry name" value="HAMP"/>
    <property type="match status" value="1"/>
</dbReference>
<dbReference type="Pfam" id="PF06580">
    <property type="entry name" value="His_kinase"/>
    <property type="match status" value="1"/>
</dbReference>
<dbReference type="InterPro" id="IPR010559">
    <property type="entry name" value="Sig_transdc_His_kin_internal"/>
</dbReference>
<dbReference type="SUPFAM" id="SSF55874">
    <property type="entry name" value="ATPase domain of HSP90 chaperone/DNA topoisomerase II/histidine kinase"/>
    <property type="match status" value="1"/>
</dbReference>
<keyword evidence="10" id="KW-0902">Two-component regulatory system</keyword>
<evidence type="ECO:0000256" key="7">
    <source>
        <dbReference type="ARBA" id="ARBA00022741"/>
    </source>
</evidence>
<dbReference type="PANTHER" id="PTHR34220">
    <property type="entry name" value="SENSOR HISTIDINE KINASE YPDA"/>
    <property type="match status" value="1"/>
</dbReference>